<dbReference type="KEGG" id="geo:Geob_2826"/>
<gene>
    <name evidence="3" type="ordered locus">Geob_2826</name>
</gene>
<feature type="chain" id="PRO_5002886563" evidence="1">
    <location>
        <begin position="25"/>
        <end position="201"/>
    </location>
</feature>
<dbReference type="Proteomes" id="UP000007721">
    <property type="component" value="Chromosome"/>
</dbReference>
<keyword evidence="1" id="KW-0732">Signal</keyword>
<dbReference type="Pfam" id="PF07589">
    <property type="entry name" value="PEP-CTERM"/>
    <property type="match status" value="1"/>
</dbReference>
<dbReference type="EMBL" id="CP001390">
    <property type="protein sequence ID" value="ACM21171.1"/>
    <property type="molecule type" value="Genomic_DNA"/>
</dbReference>
<sequence>MILKRLTVLSLLAISLLLPGLAQAIPLGLHENPTYLSFAGELNRYKDGTAYGTGELYNAIFYIDYNRDVSTYRFPGGTFDASRSYYARYVSGNIFGDLANIEGTGEDYTPFGDKGYNEGYIYLPEPFGTFYNYSKTLSSINLGDYLDYSLYSDGKLTGEIVMFCNGVTESSATTPVPEPATCLLVGAGLAGLGFVRKRAKS</sequence>
<dbReference type="RefSeq" id="WP_012647899.1">
    <property type="nucleotide sequence ID" value="NC_011979.1"/>
</dbReference>
<proteinExistence type="predicted"/>
<dbReference type="HOGENOM" id="CLU_1358813_0_0_7"/>
<protein>
    <submittedName>
        <fullName evidence="3">PEP motif-containing protein, putative exosortase substrate</fullName>
    </submittedName>
</protein>
<name>B9M253_GEODF</name>
<dbReference type="InterPro" id="IPR013424">
    <property type="entry name" value="Ice-binding_C"/>
</dbReference>
<evidence type="ECO:0000256" key="1">
    <source>
        <dbReference type="SAM" id="SignalP"/>
    </source>
</evidence>
<evidence type="ECO:0000313" key="3">
    <source>
        <dbReference type="EMBL" id="ACM21171.1"/>
    </source>
</evidence>
<reference evidence="3 4" key="1">
    <citation type="submission" date="2009-01" db="EMBL/GenBank/DDBJ databases">
        <title>Complete sequence of Geobacter sp. FRC-32.</title>
        <authorList>
            <consortium name="US DOE Joint Genome Institute"/>
            <person name="Lucas S."/>
            <person name="Copeland A."/>
            <person name="Lapidus A."/>
            <person name="Glavina del Rio T."/>
            <person name="Dalin E."/>
            <person name="Tice H."/>
            <person name="Bruce D."/>
            <person name="Goodwin L."/>
            <person name="Pitluck S."/>
            <person name="Saunders E."/>
            <person name="Brettin T."/>
            <person name="Detter J.C."/>
            <person name="Han C."/>
            <person name="Larimer F."/>
            <person name="Land M."/>
            <person name="Hauser L."/>
            <person name="Kyrpides N."/>
            <person name="Ovchinnikova G."/>
            <person name="Kostka J."/>
            <person name="Richardson P."/>
        </authorList>
    </citation>
    <scope>NUCLEOTIDE SEQUENCE [LARGE SCALE GENOMIC DNA]</scope>
    <source>
        <strain evidence="4">DSM 22248 / JCM 15807 / FRC-32</strain>
    </source>
</reference>
<dbReference type="AlphaFoldDB" id="B9M253"/>
<evidence type="ECO:0000259" key="2">
    <source>
        <dbReference type="Pfam" id="PF07589"/>
    </source>
</evidence>
<feature type="domain" description="Ice-binding protein C-terminal" evidence="2">
    <location>
        <begin position="175"/>
        <end position="197"/>
    </location>
</feature>
<feature type="signal peptide" evidence="1">
    <location>
        <begin position="1"/>
        <end position="24"/>
    </location>
</feature>
<evidence type="ECO:0000313" key="4">
    <source>
        <dbReference type="Proteomes" id="UP000007721"/>
    </source>
</evidence>
<organism evidence="3 4">
    <name type="scientific">Geotalea daltonii (strain DSM 22248 / JCM 15807 / FRC-32)</name>
    <name type="common">Geobacter daltonii</name>
    <dbReference type="NCBI Taxonomy" id="316067"/>
    <lineage>
        <taxon>Bacteria</taxon>
        <taxon>Pseudomonadati</taxon>
        <taxon>Thermodesulfobacteriota</taxon>
        <taxon>Desulfuromonadia</taxon>
        <taxon>Geobacterales</taxon>
        <taxon>Geobacteraceae</taxon>
        <taxon>Geotalea</taxon>
    </lineage>
</organism>
<accession>B9M253</accession>
<keyword evidence="4" id="KW-1185">Reference proteome</keyword>
<dbReference type="NCBIfam" id="TIGR02595">
    <property type="entry name" value="PEP_CTERM"/>
    <property type="match status" value="1"/>
</dbReference>